<dbReference type="Proteomes" id="UP000273898">
    <property type="component" value="Unassembled WGS sequence"/>
</dbReference>
<proteinExistence type="predicted"/>
<accession>A0A497YAL6</accession>
<gene>
    <name evidence="1" type="ORF">BCL90_0230</name>
</gene>
<evidence type="ECO:0000313" key="2">
    <source>
        <dbReference type="Proteomes" id="UP000273898"/>
    </source>
</evidence>
<evidence type="ECO:0000313" key="1">
    <source>
        <dbReference type="EMBL" id="RLJ79527.1"/>
    </source>
</evidence>
<dbReference type="AlphaFoldDB" id="A0A497YAL6"/>
<name>A0A497YAL6_9SPHI</name>
<organism evidence="1 2">
    <name type="scientific">Pedobacter alluvionis</name>
    <dbReference type="NCBI Taxonomy" id="475253"/>
    <lineage>
        <taxon>Bacteria</taxon>
        <taxon>Pseudomonadati</taxon>
        <taxon>Bacteroidota</taxon>
        <taxon>Sphingobacteriia</taxon>
        <taxon>Sphingobacteriales</taxon>
        <taxon>Sphingobacteriaceae</taxon>
        <taxon>Pedobacter</taxon>
    </lineage>
</organism>
<reference evidence="1 2" key="1">
    <citation type="submission" date="2018-10" db="EMBL/GenBank/DDBJ databases">
        <title>Genomic Encyclopedia of Archaeal and Bacterial Type Strains, Phase II (KMG-II): from individual species to whole genera.</title>
        <authorList>
            <person name="Goeker M."/>
        </authorList>
    </citation>
    <scope>NUCLEOTIDE SEQUENCE [LARGE SCALE GENOMIC DNA]</scope>
    <source>
        <strain evidence="1 2">DSM 19624</strain>
    </source>
</reference>
<dbReference type="RefSeq" id="WP_208529821.1">
    <property type="nucleotide sequence ID" value="NZ_RCCK01000010.1"/>
</dbReference>
<comment type="caution">
    <text evidence="1">The sequence shown here is derived from an EMBL/GenBank/DDBJ whole genome shotgun (WGS) entry which is preliminary data.</text>
</comment>
<protein>
    <recommendedName>
        <fullName evidence="3">Phosphoribosylpyrophosphate synthetase</fullName>
    </recommendedName>
</protein>
<dbReference type="EMBL" id="RCCK01000010">
    <property type="protein sequence ID" value="RLJ79527.1"/>
    <property type="molecule type" value="Genomic_DNA"/>
</dbReference>
<sequence length="109" mass="12243">MSDDNLKHLGEMTTLSEVMNHLSKEGYTFDFNTAAKSVDEQNALAQQPENFLIDKFYRFEGASDPEDESILYAISSTDGKIKGLLVDGYGISAEYPVEEIIKKIKTRTK</sequence>
<evidence type="ECO:0008006" key="3">
    <source>
        <dbReference type="Google" id="ProtNLM"/>
    </source>
</evidence>